<proteinExistence type="predicted"/>
<comment type="caution">
    <text evidence="2">The sequence shown here is derived from an EMBL/GenBank/DDBJ whole genome shotgun (WGS) entry which is preliminary data.</text>
</comment>
<evidence type="ECO:0000256" key="1">
    <source>
        <dbReference type="SAM" id="MobiDB-lite"/>
    </source>
</evidence>
<reference evidence="2" key="1">
    <citation type="journal article" date="2015" name="Nature">
        <title>Complex archaea that bridge the gap between prokaryotes and eukaryotes.</title>
        <authorList>
            <person name="Spang A."/>
            <person name="Saw J.H."/>
            <person name="Jorgensen S.L."/>
            <person name="Zaremba-Niedzwiedzka K."/>
            <person name="Martijn J."/>
            <person name="Lind A.E."/>
            <person name="van Eijk R."/>
            <person name="Schleper C."/>
            <person name="Guy L."/>
            <person name="Ettema T.J."/>
        </authorList>
    </citation>
    <scope>NUCLEOTIDE SEQUENCE</scope>
</reference>
<name>A0A0F9EYZ6_9ZZZZ</name>
<evidence type="ECO:0008006" key="3">
    <source>
        <dbReference type="Google" id="ProtNLM"/>
    </source>
</evidence>
<gene>
    <name evidence="2" type="ORF">LCGC14_2016030</name>
</gene>
<dbReference type="EMBL" id="LAZR01023205">
    <property type="protein sequence ID" value="KKL79318.1"/>
    <property type="molecule type" value="Genomic_DNA"/>
</dbReference>
<dbReference type="AlphaFoldDB" id="A0A0F9EYZ6"/>
<feature type="compositionally biased region" description="Low complexity" evidence="1">
    <location>
        <begin position="565"/>
        <end position="578"/>
    </location>
</feature>
<feature type="region of interest" description="Disordered" evidence="1">
    <location>
        <begin position="565"/>
        <end position="587"/>
    </location>
</feature>
<dbReference type="Pfam" id="PF16510">
    <property type="entry name" value="P22_portal"/>
    <property type="match status" value="1"/>
</dbReference>
<sequence length="587" mass="65680">IKVRPGREGTESVAKVLTALCKHAVGPQGEYVFSEVFKDGLVKTEAYLKLNVNKHSSPGGDIEVSHRSFFSVDVDPDAVEYDLNKSAKFVIDREWKDKEEIDFKYPDKAQEISNGIGLGDDDTNGLAAYLIEDDEIDEYDESSHGGEVSRRKYRYLIREIWWKEKTPGLRVLDVATGTSRVISGELLEKHGKRLKGDGRWVTSDEAGTILHRTVMVGKVVLEDEENPLGDQITDIPYFRFSPDWDNGHAMGAIEDLISLNREENINQTLATRYLGQTVNSGWIVDKAGTKAEAKLKQFGSVNGIVLSRQDYGSIEKIKPNQLSQGHMILSEQSARDIKDISGVNDEMLGIDNNKVISGKAIQLRERSGMRTNEPIFDNFDRTLQLFGTMLVKLITKLNIYTDNEIRAIVSESDLLDLKMLQRAHAEITQSIGGDLPLPATPEELAPNPNMMAMVQPEDLQMVVEGIKTGIRSAQMYAERYPELKQNWDEVIKQHATEMLLKELRDDKVGQYGIVVSLSANAPTVRMQNMLELEMVQDKYGMITPDVFIDATELTNKDEIKAGIQAVQQAQAQAAQPKQPAKKKEKAA</sequence>
<evidence type="ECO:0000313" key="2">
    <source>
        <dbReference type="EMBL" id="KKL79318.1"/>
    </source>
</evidence>
<dbReference type="InterPro" id="IPR032427">
    <property type="entry name" value="P22_portal"/>
</dbReference>
<organism evidence="2">
    <name type="scientific">marine sediment metagenome</name>
    <dbReference type="NCBI Taxonomy" id="412755"/>
    <lineage>
        <taxon>unclassified sequences</taxon>
        <taxon>metagenomes</taxon>
        <taxon>ecological metagenomes</taxon>
    </lineage>
</organism>
<accession>A0A0F9EYZ6</accession>
<feature type="non-terminal residue" evidence="2">
    <location>
        <position position="1"/>
    </location>
</feature>
<protein>
    <recommendedName>
        <fullName evidence="3">Phage portal protein</fullName>
    </recommendedName>
</protein>